<reference evidence="7" key="1">
    <citation type="submission" date="2021-12" db="EMBL/GenBank/DDBJ databases">
        <title>Alicyclobacillaceae gen. nov., sp. nov., isolated from chalcocite enrichment system.</title>
        <authorList>
            <person name="Jiang Z."/>
        </authorList>
    </citation>
    <scope>NUCLEOTIDE SEQUENCE</scope>
    <source>
        <strain evidence="7">MYW30-H2</strain>
    </source>
</reference>
<dbReference type="CDD" id="cd02869">
    <property type="entry name" value="PseudoU_synth_RluA_like"/>
    <property type="match status" value="1"/>
</dbReference>
<accession>A0ABY4CRC4</accession>
<comment type="catalytic activity">
    <reaction evidence="1 4">
        <text>a uridine in RNA = a pseudouridine in RNA</text>
        <dbReference type="Rhea" id="RHEA:48348"/>
        <dbReference type="Rhea" id="RHEA-COMP:12068"/>
        <dbReference type="Rhea" id="RHEA-COMP:12069"/>
        <dbReference type="ChEBI" id="CHEBI:65314"/>
        <dbReference type="ChEBI" id="CHEBI:65315"/>
    </reaction>
</comment>
<evidence type="ECO:0000259" key="6">
    <source>
        <dbReference type="Pfam" id="PF00849"/>
    </source>
</evidence>
<protein>
    <recommendedName>
        <fullName evidence="4">Pseudouridine synthase</fullName>
        <ecNumber evidence="4">5.4.99.-</ecNumber>
    </recommendedName>
</protein>
<evidence type="ECO:0000313" key="7">
    <source>
        <dbReference type="EMBL" id="UOF92834.1"/>
    </source>
</evidence>
<dbReference type="Gene3D" id="3.30.2350.10">
    <property type="entry name" value="Pseudouridine synthase"/>
    <property type="match status" value="1"/>
</dbReference>
<sequence>MSRKTPGRTKPSQTTEPKESRFIVKEPGELMQWLLATLAGKGRNKVKGILARGQVSVEGNVVTQYDYPLAAGNRVVIDWSEKIPEAPIEGLEILYEDADLIVIDKEAGLLSIATEGEKQQTAYRMLMEHVRKKNPQNRVFVVHRLDRETSGVMMYAKREQIQEHLQSTWRNTVVERTYVAVVEGCVAKSEGTIRSWLKESKTLQMYSSRTDNGGLEAITHYKVLQADREYSLLEVKLETGRKNQIRVHMQEIGHSIVGDKRYGAKKNPIGRLGLHARVLTFRHPATGQLLSFETEIPKKFLRLFQTKNK</sequence>
<dbReference type="SUPFAM" id="SSF55120">
    <property type="entry name" value="Pseudouridine synthase"/>
    <property type="match status" value="1"/>
</dbReference>
<dbReference type="NCBIfam" id="TIGR00005">
    <property type="entry name" value="rluA_subfam"/>
    <property type="match status" value="1"/>
</dbReference>
<dbReference type="EC" id="5.4.99.-" evidence="4"/>
<dbReference type="Pfam" id="PF00849">
    <property type="entry name" value="PseudoU_synth_2"/>
    <property type="match status" value="1"/>
</dbReference>
<dbReference type="InterPro" id="IPR020103">
    <property type="entry name" value="PsdUridine_synth_cat_dom_sf"/>
</dbReference>
<dbReference type="EMBL" id="CP089291">
    <property type="protein sequence ID" value="UOF92834.1"/>
    <property type="molecule type" value="Genomic_DNA"/>
</dbReference>
<dbReference type="InterPro" id="IPR006145">
    <property type="entry name" value="PsdUridine_synth_RsuA/RluA"/>
</dbReference>
<gene>
    <name evidence="7" type="ORF">LSG31_10560</name>
</gene>
<name>A0ABY4CRC4_9BACL</name>
<evidence type="ECO:0000313" key="8">
    <source>
        <dbReference type="Proteomes" id="UP000830167"/>
    </source>
</evidence>
<feature type="domain" description="Pseudouridine synthase RsuA/RluA-like" evidence="6">
    <location>
        <begin position="99"/>
        <end position="250"/>
    </location>
</feature>
<keyword evidence="8" id="KW-1185">Reference proteome</keyword>
<evidence type="ECO:0000256" key="4">
    <source>
        <dbReference type="RuleBase" id="RU362028"/>
    </source>
</evidence>
<dbReference type="PANTHER" id="PTHR21600:SF44">
    <property type="entry name" value="RIBOSOMAL LARGE SUBUNIT PSEUDOURIDINE SYNTHASE D"/>
    <property type="match status" value="1"/>
</dbReference>
<comment type="similarity">
    <text evidence="2 4">Belongs to the pseudouridine synthase RluA family.</text>
</comment>
<dbReference type="Proteomes" id="UP000830167">
    <property type="component" value="Chromosome"/>
</dbReference>
<keyword evidence="3" id="KW-0694">RNA-binding</keyword>
<organism evidence="7 8">
    <name type="scientific">Fodinisporobacter ferrooxydans</name>
    <dbReference type="NCBI Taxonomy" id="2901836"/>
    <lineage>
        <taxon>Bacteria</taxon>
        <taxon>Bacillati</taxon>
        <taxon>Bacillota</taxon>
        <taxon>Bacilli</taxon>
        <taxon>Bacillales</taxon>
        <taxon>Alicyclobacillaceae</taxon>
        <taxon>Fodinisporobacter</taxon>
    </lineage>
</organism>
<evidence type="ECO:0000256" key="5">
    <source>
        <dbReference type="SAM" id="MobiDB-lite"/>
    </source>
</evidence>
<dbReference type="InterPro" id="IPR050188">
    <property type="entry name" value="RluA_PseudoU_synthase"/>
</dbReference>
<dbReference type="InterPro" id="IPR006225">
    <property type="entry name" value="PsdUridine_synth_RluC/D"/>
</dbReference>
<dbReference type="SUPFAM" id="SSF55174">
    <property type="entry name" value="Alpha-L RNA-binding motif"/>
    <property type="match status" value="1"/>
</dbReference>
<dbReference type="PROSITE" id="PS50889">
    <property type="entry name" value="S4"/>
    <property type="match status" value="1"/>
</dbReference>
<evidence type="ECO:0000256" key="2">
    <source>
        <dbReference type="ARBA" id="ARBA00010876"/>
    </source>
</evidence>
<proteinExistence type="inferred from homology"/>
<dbReference type="PANTHER" id="PTHR21600">
    <property type="entry name" value="MITOCHONDRIAL RNA PSEUDOURIDINE SYNTHASE"/>
    <property type="match status" value="1"/>
</dbReference>
<comment type="function">
    <text evidence="4">Responsible for synthesis of pseudouridine from uracil.</text>
</comment>
<evidence type="ECO:0000256" key="3">
    <source>
        <dbReference type="PROSITE-ProRule" id="PRU00182"/>
    </source>
</evidence>
<keyword evidence="4" id="KW-0413">Isomerase</keyword>
<feature type="region of interest" description="Disordered" evidence="5">
    <location>
        <begin position="1"/>
        <end position="20"/>
    </location>
</feature>
<evidence type="ECO:0000256" key="1">
    <source>
        <dbReference type="ARBA" id="ARBA00000073"/>
    </source>
</evidence>